<dbReference type="EMBL" id="CP029343">
    <property type="protein sequence ID" value="AWL06150.1"/>
    <property type="molecule type" value="Genomic_DNA"/>
</dbReference>
<gene>
    <name evidence="1" type="ORF">DIR46_18070</name>
</gene>
<dbReference type="Proteomes" id="UP000245820">
    <property type="component" value="Chromosome"/>
</dbReference>
<keyword evidence="2" id="KW-1185">Reference proteome</keyword>
<sequence>MAHHSKWKEWLFRTGQDPAVDSLQVLGSVLEEYMDTRPADAADEAQWNENRARIEAALAEDGLRYFRLGRVLPVGQSTRTQDDGQIAVRLVPARPHSVDEVISVVIQGLRRAMHPLTYRRKGAEQLRFTNEYDVQDLLHALLRPWVQDVRPEEYTPSYAGKSTRMDFLLPAHELVIETKCVRDRQHAKGVGDELMLDIGHYAAHPTCKKLWCVVYDPEHRCLST</sequence>
<name>A0A2S2DLA7_9BURK</name>
<evidence type="ECO:0000313" key="1">
    <source>
        <dbReference type="EMBL" id="AWL06150.1"/>
    </source>
</evidence>
<reference evidence="1 2" key="1">
    <citation type="submission" date="2018-05" db="EMBL/GenBank/DDBJ databases">
        <title>Complete genome sequence of Massilia oculi sp. nov. CCUG 43427T (=DSM 26321T), the type strain of M. oculi, and comparison with genome sequences of other Massilia strains.</title>
        <authorList>
            <person name="Zhu B."/>
        </authorList>
    </citation>
    <scope>NUCLEOTIDE SEQUENCE [LARGE SCALE GENOMIC DNA]</scope>
    <source>
        <strain evidence="1 2">CCUG 43427</strain>
    </source>
</reference>
<protein>
    <submittedName>
        <fullName evidence="1">Transposase</fullName>
    </submittedName>
</protein>
<dbReference type="KEGG" id="mtim:DIR46_18070"/>
<evidence type="ECO:0000313" key="2">
    <source>
        <dbReference type="Proteomes" id="UP000245820"/>
    </source>
</evidence>
<dbReference type="AlphaFoldDB" id="A0A2S2DLA7"/>
<dbReference type="Pfam" id="PF18742">
    <property type="entry name" value="DpnII-MboI"/>
    <property type="match status" value="1"/>
</dbReference>
<organism evidence="1 2">
    <name type="scientific">Massilia oculi</name>
    <dbReference type="NCBI Taxonomy" id="945844"/>
    <lineage>
        <taxon>Bacteria</taxon>
        <taxon>Pseudomonadati</taxon>
        <taxon>Pseudomonadota</taxon>
        <taxon>Betaproteobacteria</taxon>
        <taxon>Burkholderiales</taxon>
        <taxon>Oxalobacteraceae</taxon>
        <taxon>Telluria group</taxon>
        <taxon>Massilia</taxon>
    </lineage>
</organism>
<accession>A0A2S2DLA7</accession>
<dbReference type="OrthoDB" id="2678579at2"/>
<proteinExistence type="predicted"/>